<dbReference type="EMBL" id="KI630241">
    <property type="protein sequence ID" value="EYU43587.1"/>
    <property type="molecule type" value="Genomic_DNA"/>
</dbReference>
<sequence>GFSRCLTRLEFGGVASPALMFYRTSWFYVKVRRRCEREESLTTLTKYECKVIDPFDAKKKCMQFTSIVLLEGVVLALSLQGALAVMQEIDTRLTITAISSSRALPSVSCRSFKEYLVHLNGEILLVYLIHQKIVKVVDKVEVFRLSSPGLKWVKVERIQGKTLYFDHDCHIYMDSTTIDGREDCIFFTQGSNNCWWKYDMRRDCISPA</sequence>
<name>A0A022RSU2_ERYGU</name>
<dbReference type="eggNOG" id="ENOG502RQG7">
    <property type="taxonomic scope" value="Eukaryota"/>
</dbReference>
<evidence type="ECO:0000313" key="2">
    <source>
        <dbReference type="EMBL" id="EYU43587.1"/>
    </source>
</evidence>
<gene>
    <name evidence="2" type="ORF">MIMGU_mgv1a018427mg</name>
</gene>
<dbReference type="Proteomes" id="UP000030748">
    <property type="component" value="Unassembled WGS sequence"/>
</dbReference>
<proteinExistence type="predicted"/>
<protein>
    <recommendedName>
        <fullName evidence="1">KIB1-4 beta-propeller domain-containing protein</fullName>
    </recommendedName>
</protein>
<dbReference type="InterPro" id="IPR005174">
    <property type="entry name" value="KIB1-4_b-propeller"/>
</dbReference>
<accession>A0A022RSU2</accession>
<evidence type="ECO:0000313" key="3">
    <source>
        <dbReference type="Proteomes" id="UP000030748"/>
    </source>
</evidence>
<dbReference type="PANTHER" id="PTHR33127">
    <property type="entry name" value="TRANSMEMBRANE PROTEIN"/>
    <property type="match status" value="1"/>
</dbReference>
<organism evidence="2 3">
    <name type="scientific">Erythranthe guttata</name>
    <name type="common">Yellow monkey flower</name>
    <name type="synonym">Mimulus guttatus</name>
    <dbReference type="NCBI Taxonomy" id="4155"/>
    <lineage>
        <taxon>Eukaryota</taxon>
        <taxon>Viridiplantae</taxon>
        <taxon>Streptophyta</taxon>
        <taxon>Embryophyta</taxon>
        <taxon>Tracheophyta</taxon>
        <taxon>Spermatophyta</taxon>
        <taxon>Magnoliopsida</taxon>
        <taxon>eudicotyledons</taxon>
        <taxon>Gunneridae</taxon>
        <taxon>Pentapetalae</taxon>
        <taxon>asterids</taxon>
        <taxon>lamiids</taxon>
        <taxon>Lamiales</taxon>
        <taxon>Phrymaceae</taxon>
        <taxon>Erythranthe</taxon>
    </lineage>
</organism>
<keyword evidence="3" id="KW-1185">Reference proteome</keyword>
<dbReference type="AlphaFoldDB" id="A0A022RSU2"/>
<feature type="non-terminal residue" evidence="2">
    <location>
        <position position="1"/>
    </location>
</feature>
<evidence type="ECO:0000259" key="1">
    <source>
        <dbReference type="Pfam" id="PF03478"/>
    </source>
</evidence>
<reference evidence="2 3" key="1">
    <citation type="journal article" date="2013" name="Proc. Natl. Acad. Sci. U.S.A.">
        <title>Fine-scale variation in meiotic recombination in Mimulus inferred from population shotgun sequencing.</title>
        <authorList>
            <person name="Hellsten U."/>
            <person name="Wright K.M."/>
            <person name="Jenkins J."/>
            <person name="Shu S."/>
            <person name="Yuan Y."/>
            <person name="Wessler S.R."/>
            <person name="Schmutz J."/>
            <person name="Willis J.H."/>
            <person name="Rokhsar D.S."/>
        </authorList>
    </citation>
    <scope>NUCLEOTIDE SEQUENCE [LARGE SCALE GENOMIC DNA]</scope>
    <source>
        <strain evidence="3">cv. DUN x IM62</strain>
    </source>
</reference>
<dbReference type="PANTHER" id="PTHR33127:SF69">
    <property type="entry name" value="OS09G0340800 PROTEIN"/>
    <property type="match status" value="1"/>
</dbReference>
<dbReference type="Pfam" id="PF03478">
    <property type="entry name" value="Beta-prop_KIB1-4"/>
    <property type="match status" value="1"/>
</dbReference>
<feature type="domain" description="KIB1-4 beta-propeller" evidence="1">
    <location>
        <begin position="51"/>
        <end position="191"/>
    </location>
</feature>